<dbReference type="Pfam" id="PF00439">
    <property type="entry name" value="Bromodomain"/>
    <property type="match status" value="1"/>
</dbReference>
<sequence length="577" mass="64523">MPPTKRNLSNLESLLLAQAVWELGATSNNWTHIAKLLSKHPLLTRPKSFFTAQSCHSMYETLMKEANLEIDESVEEANAPTNLTLARKHYQARFSQLKELILAEETKFKTVLKEIEDIRSGNWGKQPKATQSDLINALPPGNPEGAHVVQPSVSDDLPVSESIDTQKDVDIETKPAEVPEEAETGAVDVSSNDNNESNIPIEVIETTSHRSSSRLPSVEGDKVVPDTSTLSELHTESHPDTQTSSSDRREEEEEEEETVMDDAGKEEEEETSQGQLEEVDMDQDNVNEAQASQPSAPTPEPIDEPKEQASPQSPVSPEKEIHAEEEEKVNESSAEEEPVVATRRSTRHRKSSAASAVLPLHRTRQRRGRPSDNEPQPTADSEAENEAKDGSASQAEDDAEPVSTRRKEGKRKASTNELLDSPDKKRMREDSEALDDEDQGSTSHNTRGRVTRGAIRTEEQVALKRFQSVIAMLHQQISQHRNGNIFHNPIKNSEAPDYHDIVKRPMDLKTIKTRVKDGIIANSLEYQRDIYLMFANAMMYNRPGSDVHAMAEDMMIESEAQIHTFRQTEGLAKRQRS</sequence>
<evidence type="ECO:0000313" key="5">
    <source>
        <dbReference type="EMBL" id="PPQ98562.1"/>
    </source>
</evidence>
<accession>A0A409Y6A1</accession>
<dbReference type="PROSITE" id="PS50014">
    <property type="entry name" value="BROMODOMAIN_2"/>
    <property type="match status" value="1"/>
</dbReference>
<dbReference type="InterPro" id="IPR001487">
    <property type="entry name" value="Bromodomain"/>
</dbReference>
<reference evidence="5 6" key="1">
    <citation type="journal article" date="2018" name="Evol. Lett.">
        <title>Horizontal gene cluster transfer increased hallucinogenic mushroom diversity.</title>
        <authorList>
            <person name="Reynolds H.T."/>
            <person name="Vijayakumar V."/>
            <person name="Gluck-Thaler E."/>
            <person name="Korotkin H.B."/>
            <person name="Matheny P.B."/>
            <person name="Slot J.C."/>
        </authorList>
    </citation>
    <scope>NUCLEOTIDE SEQUENCE [LARGE SCALE GENOMIC DNA]</scope>
    <source>
        <strain evidence="5 6">2629</strain>
    </source>
</reference>
<dbReference type="EMBL" id="NHTK01001382">
    <property type="protein sequence ID" value="PPQ98562.1"/>
    <property type="molecule type" value="Genomic_DNA"/>
</dbReference>
<feature type="compositionally biased region" description="Acidic residues" evidence="3">
    <location>
        <begin position="250"/>
        <end position="285"/>
    </location>
</feature>
<evidence type="ECO:0000256" key="1">
    <source>
        <dbReference type="ARBA" id="ARBA00023117"/>
    </source>
</evidence>
<dbReference type="PANTHER" id="PTHR15398">
    <property type="entry name" value="BROMODOMAIN-CONTAINING PROTEIN 8"/>
    <property type="match status" value="1"/>
</dbReference>
<dbReference type="PRINTS" id="PR00503">
    <property type="entry name" value="BROMODOMAIN"/>
</dbReference>
<keyword evidence="6" id="KW-1185">Reference proteome</keyword>
<evidence type="ECO:0000313" key="6">
    <source>
        <dbReference type="Proteomes" id="UP000284842"/>
    </source>
</evidence>
<keyword evidence="1 2" id="KW-0103">Bromodomain</keyword>
<feature type="compositionally biased region" description="Low complexity" evidence="3">
    <location>
        <begin position="187"/>
        <end position="198"/>
    </location>
</feature>
<dbReference type="OrthoDB" id="1742084at2759"/>
<comment type="caution">
    <text evidence="5">The sequence shown here is derived from an EMBL/GenBank/DDBJ whole genome shotgun (WGS) entry which is preliminary data.</text>
</comment>
<dbReference type="InParanoid" id="A0A409Y6A1"/>
<dbReference type="AlphaFoldDB" id="A0A409Y6A1"/>
<evidence type="ECO:0000256" key="3">
    <source>
        <dbReference type="SAM" id="MobiDB-lite"/>
    </source>
</evidence>
<name>A0A409Y6A1_9AGAR</name>
<dbReference type="GO" id="GO:0035267">
    <property type="term" value="C:NuA4 histone acetyltransferase complex"/>
    <property type="evidence" value="ECO:0007669"/>
    <property type="project" value="TreeGrafter"/>
</dbReference>
<dbReference type="PANTHER" id="PTHR15398:SF4">
    <property type="entry name" value="BROMODOMAIN-CONTAINING PROTEIN 8 ISOFORM X1"/>
    <property type="match status" value="1"/>
</dbReference>
<feature type="compositionally biased region" description="Basic and acidic residues" evidence="3">
    <location>
        <begin position="164"/>
        <end position="177"/>
    </location>
</feature>
<evidence type="ECO:0000256" key="2">
    <source>
        <dbReference type="PROSITE-ProRule" id="PRU00035"/>
    </source>
</evidence>
<protein>
    <recommendedName>
        <fullName evidence="4">Bromo domain-containing protein</fullName>
    </recommendedName>
</protein>
<feature type="compositionally biased region" description="Polar residues" evidence="3">
    <location>
        <begin position="286"/>
        <end position="295"/>
    </location>
</feature>
<dbReference type="SUPFAM" id="SSF47370">
    <property type="entry name" value="Bromodomain"/>
    <property type="match status" value="1"/>
</dbReference>
<evidence type="ECO:0000259" key="4">
    <source>
        <dbReference type="PROSITE" id="PS50014"/>
    </source>
</evidence>
<dbReference type="Proteomes" id="UP000284842">
    <property type="component" value="Unassembled WGS sequence"/>
</dbReference>
<dbReference type="Gene3D" id="1.20.920.10">
    <property type="entry name" value="Bromodomain-like"/>
    <property type="match status" value="1"/>
</dbReference>
<feature type="compositionally biased region" description="Acidic residues" evidence="3">
    <location>
        <begin position="323"/>
        <end position="338"/>
    </location>
</feature>
<feature type="region of interest" description="Disordered" evidence="3">
    <location>
        <begin position="122"/>
        <end position="453"/>
    </location>
</feature>
<organism evidence="5 6">
    <name type="scientific">Panaeolus cyanescens</name>
    <dbReference type="NCBI Taxonomy" id="181874"/>
    <lineage>
        <taxon>Eukaryota</taxon>
        <taxon>Fungi</taxon>
        <taxon>Dikarya</taxon>
        <taxon>Basidiomycota</taxon>
        <taxon>Agaricomycotina</taxon>
        <taxon>Agaricomycetes</taxon>
        <taxon>Agaricomycetidae</taxon>
        <taxon>Agaricales</taxon>
        <taxon>Agaricineae</taxon>
        <taxon>Galeropsidaceae</taxon>
        <taxon>Panaeolus</taxon>
    </lineage>
</organism>
<feature type="compositionally biased region" description="Polar residues" evidence="3">
    <location>
        <begin position="205"/>
        <end position="215"/>
    </location>
</feature>
<feature type="domain" description="Bromo" evidence="4">
    <location>
        <begin position="478"/>
        <end position="548"/>
    </location>
</feature>
<dbReference type="STRING" id="181874.A0A409Y6A1"/>
<dbReference type="SMART" id="SM00297">
    <property type="entry name" value="BROMO"/>
    <property type="match status" value="1"/>
</dbReference>
<proteinExistence type="predicted"/>
<feature type="compositionally biased region" description="Basic and acidic residues" evidence="3">
    <location>
        <begin position="421"/>
        <end position="431"/>
    </location>
</feature>
<gene>
    <name evidence="5" type="ORF">CVT24_004053</name>
</gene>
<dbReference type="GO" id="GO:0006325">
    <property type="term" value="P:chromatin organization"/>
    <property type="evidence" value="ECO:0007669"/>
    <property type="project" value="UniProtKB-ARBA"/>
</dbReference>
<dbReference type="InterPro" id="IPR036427">
    <property type="entry name" value="Bromodomain-like_sf"/>
</dbReference>